<dbReference type="SMART" id="SM00360">
    <property type="entry name" value="RRM"/>
    <property type="match status" value="2"/>
</dbReference>
<dbReference type="InterPro" id="IPR051945">
    <property type="entry name" value="RRM_MRD1_RNA_proc_ribogen"/>
</dbReference>
<feature type="region of interest" description="Disordered" evidence="6">
    <location>
        <begin position="82"/>
        <end position="184"/>
    </location>
</feature>
<evidence type="ECO:0000256" key="1">
    <source>
        <dbReference type="ARBA" id="ARBA00004123"/>
    </source>
</evidence>
<evidence type="ECO:0000256" key="6">
    <source>
        <dbReference type="SAM" id="MobiDB-lite"/>
    </source>
</evidence>
<dbReference type="GO" id="GO:0003729">
    <property type="term" value="F:mRNA binding"/>
    <property type="evidence" value="ECO:0007669"/>
    <property type="project" value="TreeGrafter"/>
</dbReference>
<keyword evidence="4" id="KW-0539">Nucleus</keyword>
<feature type="non-terminal residue" evidence="8">
    <location>
        <position position="525"/>
    </location>
</feature>
<evidence type="ECO:0000313" key="8">
    <source>
        <dbReference type="EMBL" id="TFY77376.1"/>
    </source>
</evidence>
<comment type="caution">
    <text evidence="8">The sequence shown here is derived from an EMBL/GenBank/DDBJ whole genome shotgun (WGS) entry which is preliminary data.</text>
</comment>
<feature type="compositionally biased region" description="Basic and acidic residues" evidence="6">
    <location>
        <begin position="117"/>
        <end position="137"/>
    </location>
</feature>
<dbReference type="Gene3D" id="3.30.70.330">
    <property type="match status" value="2"/>
</dbReference>
<dbReference type="AlphaFoldDB" id="A0A4Y9ZR67"/>
<dbReference type="Pfam" id="PF00076">
    <property type="entry name" value="RRM_1"/>
    <property type="match status" value="2"/>
</dbReference>
<dbReference type="PROSITE" id="PS50102">
    <property type="entry name" value="RRM"/>
    <property type="match status" value="2"/>
</dbReference>
<feature type="compositionally biased region" description="Acidic residues" evidence="6">
    <location>
        <begin position="213"/>
        <end position="228"/>
    </location>
</feature>
<dbReference type="InterPro" id="IPR035979">
    <property type="entry name" value="RBD_domain_sf"/>
</dbReference>
<feature type="region of interest" description="Disordered" evidence="6">
    <location>
        <begin position="197"/>
        <end position="242"/>
    </location>
</feature>
<dbReference type="InterPro" id="IPR012677">
    <property type="entry name" value="Nucleotide-bd_a/b_plait_sf"/>
</dbReference>
<evidence type="ECO:0000256" key="3">
    <source>
        <dbReference type="ARBA" id="ARBA00022884"/>
    </source>
</evidence>
<dbReference type="Proteomes" id="UP000298061">
    <property type="component" value="Unassembled WGS sequence"/>
</dbReference>
<feature type="compositionally biased region" description="Basic and acidic residues" evidence="6">
    <location>
        <begin position="336"/>
        <end position="352"/>
    </location>
</feature>
<feature type="domain" description="RRM" evidence="7">
    <location>
        <begin position="2"/>
        <end position="83"/>
    </location>
</feature>
<feature type="region of interest" description="Disordered" evidence="6">
    <location>
        <begin position="333"/>
        <end position="352"/>
    </location>
</feature>
<reference evidence="8 9" key="1">
    <citation type="submission" date="2019-02" db="EMBL/GenBank/DDBJ databases">
        <title>Genome sequencing of the rare red list fungi Hericium alpestre (H. flagellum).</title>
        <authorList>
            <person name="Buettner E."/>
            <person name="Kellner H."/>
        </authorList>
    </citation>
    <scope>NUCLEOTIDE SEQUENCE [LARGE SCALE GENOMIC DNA]</scope>
    <source>
        <strain evidence="8 9">DSM 108284</strain>
    </source>
</reference>
<dbReference type="SUPFAM" id="SSF54928">
    <property type="entry name" value="RNA-binding domain, RBD"/>
    <property type="match status" value="2"/>
</dbReference>
<evidence type="ECO:0000313" key="9">
    <source>
        <dbReference type="Proteomes" id="UP000298061"/>
    </source>
</evidence>
<comment type="subcellular location">
    <subcellularLocation>
        <location evidence="1">Nucleus</location>
    </subcellularLocation>
</comment>
<gene>
    <name evidence="8" type="ORF">EWM64_g6635</name>
</gene>
<feature type="domain" description="RRM" evidence="7">
    <location>
        <begin position="248"/>
        <end position="326"/>
    </location>
</feature>
<feature type="compositionally biased region" description="Basic and acidic residues" evidence="6">
    <location>
        <begin position="231"/>
        <end position="241"/>
    </location>
</feature>
<evidence type="ECO:0000256" key="5">
    <source>
        <dbReference type="PROSITE-ProRule" id="PRU00176"/>
    </source>
</evidence>
<evidence type="ECO:0000256" key="4">
    <source>
        <dbReference type="ARBA" id="ARBA00023242"/>
    </source>
</evidence>
<organism evidence="8 9">
    <name type="scientific">Hericium alpestre</name>
    <dbReference type="NCBI Taxonomy" id="135208"/>
    <lineage>
        <taxon>Eukaryota</taxon>
        <taxon>Fungi</taxon>
        <taxon>Dikarya</taxon>
        <taxon>Basidiomycota</taxon>
        <taxon>Agaricomycotina</taxon>
        <taxon>Agaricomycetes</taxon>
        <taxon>Russulales</taxon>
        <taxon>Hericiaceae</taxon>
        <taxon>Hericium</taxon>
    </lineage>
</organism>
<evidence type="ECO:0000256" key="2">
    <source>
        <dbReference type="ARBA" id="ARBA00022737"/>
    </source>
</evidence>
<dbReference type="CDD" id="cd12316">
    <property type="entry name" value="RRM3_RBM19_RRM2_MRD1"/>
    <property type="match status" value="1"/>
</dbReference>
<dbReference type="PANTHER" id="PTHR48039:SF5">
    <property type="entry name" value="RNA-BINDING PROTEIN 28"/>
    <property type="match status" value="1"/>
</dbReference>
<evidence type="ECO:0000259" key="7">
    <source>
        <dbReference type="PROSITE" id="PS50102"/>
    </source>
</evidence>
<dbReference type="OrthoDB" id="439639at2759"/>
<keyword evidence="9" id="KW-1185">Reference proteome</keyword>
<sequence length="525" mass="57625">MSRLIIKNLPAYITPARLKDHFTQAKAPDGTITDIKVALKQDGTARRFGFVGYKTDAEAARARDWFDKTFIDSSRVRVEVIDGAKDAPAPRPNKRPRLGLSPTEGEAGPSTSTPAAAKDESMSKTGKKDAQFDEFMKVMRPSARKGPSWADEPVPSPAEKTKSKKGKAKDEHIPPSDDDEKQEGLSDLEWMRRRMKQGVEDAAESDGKLFQQSDDEDGKDGAAEDDAMEGQQKEEEKDPTKETILQTARLFVRNLAFTCTDEELKELFQPFGQISQVHIPLDVVTKQPKGVAYVTFAQPTAAVAAYEALDKKSFQGRLVHILGAVNRKGNAAVEEGEGKKKSLKDERTDKRKSTAGKEFNWSMLYMNSDAVLSSVADRMNVSKADILDPESSNAAVKLALAETHVIQETKTYLEAQGVVLSSFCSRARSDTTILVKNIPYGTTAEQIRELFARTRAQPHEARRGFKAVAYRRLGNSVVYLEKGPTGMFLPTTDGTITASGAAPVTIDDDEEQSVAGGTTLFVKNL</sequence>
<dbReference type="EMBL" id="SFCI01000931">
    <property type="protein sequence ID" value="TFY77376.1"/>
    <property type="molecule type" value="Genomic_DNA"/>
</dbReference>
<dbReference type="STRING" id="135208.A0A4Y9ZR67"/>
<protein>
    <recommendedName>
        <fullName evidence="7">RRM domain-containing protein</fullName>
    </recommendedName>
</protein>
<name>A0A4Y9ZR67_9AGAM</name>
<dbReference type="GO" id="GO:0005730">
    <property type="term" value="C:nucleolus"/>
    <property type="evidence" value="ECO:0007669"/>
    <property type="project" value="TreeGrafter"/>
</dbReference>
<keyword evidence="3 5" id="KW-0694">RNA-binding</keyword>
<proteinExistence type="predicted"/>
<dbReference type="InterPro" id="IPR000504">
    <property type="entry name" value="RRM_dom"/>
</dbReference>
<keyword evidence="2" id="KW-0677">Repeat</keyword>
<accession>A0A4Y9ZR67</accession>
<dbReference type="PANTHER" id="PTHR48039">
    <property type="entry name" value="RNA-BINDING MOTIF PROTEIN 14B"/>
    <property type="match status" value="1"/>
</dbReference>